<dbReference type="SMART" id="SM00054">
    <property type="entry name" value="EFh"/>
    <property type="match status" value="4"/>
</dbReference>
<dbReference type="GO" id="GO:0005509">
    <property type="term" value="F:calcium ion binding"/>
    <property type="evidence" value="ECO:0007669"/>
    <property type="project" value="InterPro"/>
</dbReference>
<accession>A0A0X3Q697</accession>
<protein>
    <submittedName>
        <fullName evidence="5">Calcium-binding protein</fullName>
    </submittedName>
</protein>
<dbReference type="InterPro" id="IPR039647">
    <property type="entry name" value="EF_hand_pair_protein_CML-like"/>
</dbReference>
<sequence>MEMEKDQKMQLLNKFYAMDKSGDGYLSKEELEECVKRSGLPPSKVKEFLELFDGNDDGKVSLEEYERALGLKNVPKSTKEQWEATFHEMDADGSGQLTAEEVHQGLVKSGLDCKLEDIKALIASVDEDGSQTLDLREYLNLMRMQ</sequence>
<organism evidence="5">
    <name type="scientific">Schistocephalus solidus</name>
    <name type="common">Tapeworm</name>
    <dbReference type="NCBI Taxonomy" id="70667"/>
    <lineage>
        <taxon>Eukaryota</taxon>
        <taxon>Metazoa</taxon>
        <taxon>Spiralia</taxon>
        <taxon>Lophotrochozoa</taxon>
        <taxon>Platyhelminthes</taxon>
        <taxon>Cestoda</taxon>
        <taxon>Eucestoda</taxon>
        <taxon>Diphyllobothriidea</taxon>
        <taxon>Diphyllobothriidae</taxon>
        <taxon>Schistocephalus</taxon>
    </lineage>
</organism>
<feature type="domain" description="EF-hand" evidence="4">
    <location>
        <begin position="6"/>
        <end position="41"/>
    </location>
</feature>
<evidence type="ECO:0000313" key="5">
    <source>
        <dbReference type="EMBL" id="JAP59328.1"/>
    </source>
</evidence>
<dbReference type="InterPro" id="IPR002048">
    <property type="entry name" value="EF_hand_dom"/>
</dbReference>
<name>A0A0X3Q697_SCHSO</name>
<dbReference type="PROSITE" id="PS50222">
    <property type="entry name" value="EF_HAND_2"/>
    <property type="match status" value="4"/>
</dbReference>
<dbReference type="AlphaFoldDB" id="A0A0X3Q697"/>
<evidence type="ECO:0000256" key="1">
    <source>
        <dbReference type="ARBA" id="ARBA00022723"/>
    </source>
</evidence>
<dbReference type="InterPro" id="IPR011992">
    <property type="entry name" value="EF-hand-dom_pair"/>
</dbReference>
<dbReference type="Gene3D" id="1.10.238.10">
    <property type="entry name" value="EF-hand"/>
    <property type="match status" value="2"/>
</dbReference>
<keyword evidence="1" id="KW-0479">Metal-binding</keyword>
<evidence type="ECO:0000259" key="4">
    <source>
        <dbReference type="PROSITE" id="PS50222"/>
    </source>
</evidence>
<keyword evidence="2" id="KW-0677">Repeat</keyword>
<evidence type="ECO:0000256" key="2">
    <source>
        <dbReference type="ARBA" id="ARBA00022737"/>
    </source>
</evidence>
<dbReference type="EMBL" id="GEEE01003897">
    <property type="protein sequence ID" value="JAP59328.1"/>
    <property type="molecule type" value="Transcribed_RNA"/>
</dbReference>
<gene>
    <name evidence="5" type="primary">SM16</name>
    <name evidence="5" type="ORF">TR138656</name>
</gene>
<feature type="domain" description="EF-hand" evidence="4">
    <location>
        <begin position="113"/>
        <end position="145"/>
    </location>
</feature>
<dbReference type="InterPro" id="IPR018247">
    <property type="entry name" value="EF_Hand_1_Ca_BS"/>
</dbReference>
<dbReference type="PROSITE" id="PS00018">
    <property type="entry name" value="EF_HAND_1"/>
    <property type="match status" value="4"/>
</dbReference>
<dbReference type="SUPFAM" id="SSF47473">
    <property type="entry name" value="EF-hand"/>
    <property type="match status" value="1"/>
</dbReference>
<evidence type="ECO:0000256" key="3">
    <source>
        <dbReference type="ARBA" id="ARBA00022837"/>
    </source>
</evidence>
<reference evidence="5" key="1">
    <citation type="submission" date="2016-01" db="EMBL/GenBank/DDBJ databases">
        <title>Reference transcriptome for the parasite Schistocephalus solidus: insights into the molecular evolution of parasitism.</title>
        <authorList>
            <person name="Hebert F.O."/>
            <person name="Grambauer S."/>
            <person name="Barber I."/>
            <person name="Landry C.R."/>
            <person name="Aubin-Horth N."/>
        </authorList>
    </citation>
    <scope>NUCLEOTIDE SEQUENCE</scope>
</reference>
<feature type="domain" description="EF-hand" evidence="4">
    <location>
        <begin position="43"/>
        <end position="75"/>
    </location>
</feature>
<dbReference type="PANTHER" id="PTHR10891">
    <property type="entry name" value="EF-HAND CALCIUM-BINDING DOMAIN CONTAINING PROTEIN"/>
    <property type="match status" value="1"/>
</dbReference>
<keyword evidence="3" id="KW-0106">Calcium</keyword>
<feature type="domain" description="EF-hand" evidence="4">
    <location>
        <begin position="77"/>
        <end position="112"/>
    </location>
</feature>
<dbReference type="Pfam" id="PF13499">
    <property type="entry name" value="EF-hand_7"/>
    <property type="match status" value="2"/>
</dbReference>
<proteinExistence type="predicted"/>